<evidence type="ECO:0000256" key="2">
    <source>
        <dbReference type="SAM" id="SignalP"/>
    </source>
</evidence>
<evidence type="ECO:0000313" key="4">
    <source>
        <dbReference type="Proteomes" id="UP000438448"/>
    </source>
</evidence>
<evidence type="ECO:0000313" key="3">
    <source>
        <dbReference type="EMBL" id="MQY17479.1"/>
    </source>
</evidence>
<feature type="signal peptide" evidence="2">
    <location>
        <begin position="1"/>
        <end position="18"/>
    </location>
</feature>
<dbReference type="Proteomes" id="UP000438448">
    <property type="component" value="Unassembled WGS sequence"/>
</dbReference>
<dbReference type="OrthoDB" id="163358at2"/>
<sequence>MFARKTLMISLFVPVLVAGCSTHTAKSVAPLVKPADAKLSTSVPVGPGPSGTYTVQAQPAPGTCHFGKTSDGQPLPDPNCTPGATNPKVAADNLAQTICHSGYTSSIRPPANITGREKEANAKSYDYTGSMHDAEYDHLISLELGGDPNDPRNLWVEPPSPGHKNGAGPNNPKDAVENQLHSLVCSGKVALTDAQSAIAGDWTTALAKVGHPSGK</sequence>
<dbReference type="AlphaFoldDB" id="A0A7K0CVE1"/>
<feature type="region of interest" description="Disordered" evidence="1">
    <location>
        <begin position="62"/>
        <end position="86"/>
    </location>
</feature>
<organism evidence="3 4">
    <name type="scientific">Nocardia macrotermitis</name>
    <dbReference type="NCBI Taxonomy" id="2585198"/>
    <lineage>
        <taxon>Bacteria</taxon>
        <taxon>Bacillati</taxon>
        <taxon>Actinomycetota</taxon>
        <taxon>Actinomycetes</taxon>
        <taxon>Mycobacteriales</taxon>
        <taxon>Nocardiaceae</taxon>
        <taxon>Nocardia</taxon>
    </lineage>
</organism>
<proteinExistence type="predicted"/>
<accession>A0A7K0CVE1</accession>
<protein>
    <recommendedName>
        <fullName evidence="5">HNH endonuclease</fullName>
    </recommendedName>
</protein>
<dbReference type="RefSeq" id="WP_153407519.1">
    <property type="nucleotide sequence ID" value="NZ_WEGK01000001.1"/>
</dbReference>
<name>A0A7K0CVE1_9NOCA</name>
<evidence type="ECO:0008006" key="5">
    <source>
        <dbReference type="Google" id="ProtNLM"/>
    </source>
</evidence>
<feature type="chain" id="PRO_5039005858" description="HNH endonuclease" evidence="2">
    <location>
        <begin position="19"/>
        <end position="215"/>
    </location>
</feature>
<feature type="region of interest" description="Disordered" evidence="1">
    <location>
        <begin position="149"/>
        <end position="174"/>
    </location>
</feature>
<keyword evidence="2" id="KW-0732">Signal</keyword>
<gene>
    <name evidence="3" type="ORF">NRB20_05430</name>
</gene>
<evidence type="ECO:0000256" key="1">
    <source>
        <dbReference type="SAM" id="MobiDB-lite"/>
    </source>
</evidence>
<dbReference type="EMBL" id="WEGK01000001">
    <property type="protein sequence ID" value="MQY17479.1"/>
    <property type="molecule type" value="Genomic_DNA"/>
</dbReference>
<keyword evidence="4" id="KW-1185">Reference proteome</keyword>
<reference evidence="3 4" key="1">
    <citation type="submission" date="2019-10" db="EMBL/GenBank/DDBJ databases">
        <title>Nocardia macrotermitis sp. nov. and Nocardia aurantia sp. nov., isolated from the gut of fungus growing-termite Macrotermes natalensis.</title>
        <authorList>
            <person name="Benndorf R."/>
            <person name="Schwitalla J."/>
            <person name="Martin K."/>
            <person name="De Beer W."/>
            <person name="Kaster A.-K."/>
            <person name="Vollmers J."/>
            <person name="Poulsen M."/>
            <person name="Beemelmanns C."/>
        </authorList>
    </citation>
    <scope>NUCLEOTIDE SEQUENCE [LARGE SCALE GENOMIC DNA]</scope>
    <source>
        <strain evidence="3 4">RB20</strain>
    </source>
</reference>
<dbReference type="PROSITE" id="PS51257">
    <property type="entry name" value="PROKAR_LIPOPROTEIN"/>
    <property type="match status" value="1"/>
</dbReference>
<comment type="caution">
    <text evidence="3">The sequence shown here is derived from an EMBL/GenBank/DDBJ whole genome shotgun (WGS) entry which is preliminary data.</text>
</comment>